<accession>A0A450TE50</accession>
<sequence>MCNLPARLVELDTAFDYSYLSDSWRITDIPINGKMYYLPMK</sequence>
<gene>
    <name evidence="1" type="ORF">BECKDK2373C_GA0170839_11282</name>
</gene>
<evidence type="ECO:0000313" key="1">
    <source>
        <dbReference type="EMBL" id="VFJ65285.1"/>
    </source>
</evidence>
<organism evidence="1">
    <name type="scientific">Candidatus Kentrum sp. DK</name>
    <dbReference type="NCBI Taxonomy" id="2126562"/>
    <lineage>
        <taxon>Bacteria</taxon>
        <taxon>Pseudomonadati</taxon>
        <taxon>Pseudomonadota</taxon>
        <taxon>Gammaproteobacteria</taxon>
        <taxon>Candidatus Kentrum</taxon>
    </lineage>
</organism>
<protein>
    <submittedName>
        <fullName evidence="1">Uncharacterized protein</fullName>
    </submittedName>
</protein>
<proteinExistence type="predicted"/>
<dbReference type="AlphaFoldDB" id="A0A450TE50"/>
<name>A0A450TE50_9GAMM</name>
<reference evidence="1" key="1">
    <citation type="submission" date="2019-02" db="EMBL/GenBank/DDBJ databases">
        <authorList>
            <person name="Gruber-Vodicka R. H."/>
            <person name="Seah K. B. B."/>
        </authorList>
    </citation>
    <scope>NUCLEOTIDE SEQUENCE</scope>
    <source>
        <strain evidence="1">BECK_DK161</strain>
    </source>
</reference>
<dbReference type="EMBL" id="CAADEY010000128">
    <property type="protein sequence ID" value="VFJ65285.1"/>
    <property type="molecule type" value="Genomic_DNA"/>
</dbReference>